<gene>
    <name evidence="2" type="primary">P0483E06.131</name>
    <name evidence="3" type="ORF">OSJNBa0004F07.8</name>
</gene>
<proteinExistence type="predicted"/>
<feature type="region of interest" description="Disordered" evidence="1">
    <location>
        <begin position="119"/>
        <end position="173"/>
    </location>
</feature>
<dbReference type="EMBL" id="AP006267">
    <property type="protein sequence ID" value="BAD31967.1"/>
    <property type="molecule type" value="Genomic_DNA"/>
</dbReference>
<organism evidence="2 4">
    <name type="scientific">Oryza sativa subsp. japonica</name>
    <name type="common">Rice</name>
    <dbReference type="NCBI Taxonomy" id="39947"/>
    <lineage>
        <taxon>Eukaryota</taxon>
        <taxon>Viridiplantae</taxon>
        <taxon>Streptophyta</taxon>
        <taxon>Embryophyta</taxon>
        <taxon>Tracheophyta</taxon>
        <taxon>Spermatophyta</taxon>
        <taxon>Magnoliopsida</taxon>
        <taxon>Liliopsida</taxon>
        <taxon>Poales</taxon>
        <taxon>Poaceae</taxon>
        <taxon>BOP clade</taxon>
        <taxon>Oryzoideae</taxon>
        <taxon>Oryzeae</taxon>
        <taxon>Oryzinae</taxon>
        <taxon>Oryza</taxon>
        <taxon>Oryza sativa</taxon>
    </lineage>
</organism>
<protein>
    <submittedName>
        <fullName evidence="2">Uncharacterized protein</fullName>
    </submittedName>
</protein>
<sequence length="173" mass="18698">MQRCGKKHPMANAARTTGEGIETACEDVDHVSGASCYALLAPLALRLPRHSAPPPMRPHRQSLVDHSSANPRFSWPSPSWFCRHQFLRRPPSGHIGWPLNGWCGYNTKEATGAPEWLAPSSNGTAPASLAPSSCHRGAREPTWQEEGASMRRPREEGASMAGAAASIPVSLRT</sequence>
<feature type="compositionally biased region" description="Basic and acidic residues" evidence="1">
    <location>
        <begin position="148"/>
        <end position="157"/>
    </location>
</feature>
<accession>Q8H420</accession>
<dbReference type="AlphaFoldDB" id="Q8H420"/>
<evidence type="ECO:0000313" key="4">
    <source>
        <dbReference type="Proteomes" id="UP000000763"/>
    </source>
</evidence>
<evidence type="ECO:0000313" key="2">
    <source>
        <dbReference type="EMBL" id="BAC22332.1"/>
    </source>
</evidence>
<dbReference type="Proteomes" id="UP000000763">
    <property type="component" value="Chromosome 7"/>
</dbReference>
<reference evidence="4" key="4">
    <citation type="journal article" date="2008" name="Nucleic Acids Res.">
        <title>The rice annotation project database (RAP-DB): 2008 update.</title>
        <authorList>
            <consortium name="The rice annotation project (RAP)"/>
        </authorList>
    </citation>
    <scope>GENOME REANNOTATION</scope>
    <source>
        <strain evidence="4">cv. Nipponbare</strain>
    </source>
</reference>
<reference evidence="3" key="2">
    <citation type="submission" date="2003-03" db="EMBL/GenBank/DDBJ databases">
        <title>Oryza sativa nipponbare(GA3) genomic DNA, chromosome 7, BAC clone:OSJNBa0004F07.</title>
        <authorList>
            <person name="Sasaki T."/>
            <person name="Matsumoto T."/>
            <person name="Katayose Y."/>
        </authorList>
    </citation>
    <scope>NUCLEOTIDE SEQUENCE</scope>
</reference>
<reference evidence="2" key="1">
    <citation type="submission" date="2001-10" db="EMBL/GenBank/DDBJ databases">
        <title>Oryza sativa nipponbare(GA3) genomic DNA, chromosome 7, PAC clone:P0483E06.</title>
        <authorList>
            <person name="Sasaki T."/>
            <person name="Matsumoto T."/>
            <person name="Yamamoto K."/>
        </authorList>
    </citation>
    <scope>NUCLEOTIDE SEQUENCE</scope>
</reference>
<evidence type="ECO:0000313" key="3">
    <source>
        <dbReference type="EMBL" id="BAD31967.1"/>
    </source>
</evidence>
<evidence type="ECO:0000256" key="1">
    <source>
        <dbReference type="SAM" id="MobiDB-lite"/>
    </source>
</evidence>
<dbReference type="EMBL" id="AP004304">
    <property type="protein sequence ID" value="BAC22332.1"/>
    <property type="molecule type" value="Genomic_DNA"/>
</dbReference>
<name>Q8H420_ORYSJ</name>
<reference evidence="4" key="3">
    <citation type="journal article" date="2005" name="Nature">
        <title>The map-based sequence of the rice genome.</title>
        <authorList>
            <consortium name="International rice genome sequencing project (IRGSP)"/>
            <person name="Matsumoto T."/>
            <person name="Wu J."/>
            <person name="Kanamori H."/>
            <person name="Katayose Y."/>
            <person name="Fujisawa M."/>
            <person name="Namiki N."/>
            <person name="Mizuno H."/>
            <person name="Yamamoto K."/>
            <person name="Antonio B.A."/>
            <person name="Baba T."/>
            <person name="Sakata K."/>
            <person name="Nagamura Y."/>
            <person name="Aoki H."/>
            <person name="Arikawa K."/>
            <person name="Arita K."/>
            <person name="Bito T."/>
            <person name="Chiden Y."/>
            <person name="Fujitsuka N."/>
            <person name="Fukunaka R."/>
            <person name="Hamada M."/>
            <person name="Harada C."/>
            <person name="Hayashi A."/>
            <person name="Hijishita S."/>
            <person name="Honda M."/>
            <person name="Hosokawa S."/>
            <person name="Ichikawa Y."/>
            <person name="Idonuma A."/>
            <person name="Iijima M."/>
            <person name="Ikeda M."/>
            <person name="Ikeno M."/>
            <person name="Ito K."/>
            <person name="Ito S."/>
            <person name="Ito T."/>
            <person name="Ito Y."/>
            <person name="Ito Y."/>
            <person name="Iwabuchi A."/>
            <person name="Kamiya K."/>
            <person name="Karasawa W."/>
            <person name="Kurita K."/>
            <person name="Katagiri S."/>
            <person name="Kikuta A."/>
            <person name="Kobayashi H."/>
            <person name="Kobayashi N."/>
            <person name="Machita K."/>
            <person name="Maehara T."/>
            <person name="Masukawa M."/>
            <person name="Mizubayashi T."/>
            <person name="Mukai Y."/>
            <person name="Nagasaki H."/>
            <person name="Nagata Y."/>
            <person name="Naito S."/>
            <person name="Nakashima M."/>
            <person name="Nakama Y."/>
            <person name="Nakamichi Y."/>
            <person name="Nakamura M."/>
            <person name="Meguro A."/>
            <person name="Negishi M."/>
            <person name="Ohta I."/>
            <person name="Ohta T."/>
            <person name="Okamoto M."/>
            <person name="Ono N."/>
            <person name="Saji S."/>
            <person name="Sakaguchi M."/>
            <person name="Sakai K."/>
            <person name="Shibata M."/>
            <person name="Shimokawa T."/>
            <person name="Song J."/>
            <person name="Takazaki Y."/>
            <person name="Terasawa K."/>
            <person name="Tsugane M."/>
            <person name="Tsuji K."/>
            <person name="Ueda S."/>
            <person name="Waki K."/>
            <person name="Yamagata H."/>
            <person name="Yamamoto M."/>
            <person name="Yamamoto S."/>
            <person name="Yamane H."/>
            <person name="Yoshiki S."/>
            <person name="Yoshihara R."/>
            <person name="Yukawa K."/>
            <person name="Zhong H."/>
            <person name="Yano M."/>
            <person name="Yuan Q."/>
            <person name="Ouyang S."/>
            <person name="Liu J."/>
            <person name="Jones K.M."/>
            <person name="Gansberger K."/>
            <person name="Moffat K."/>
            <person name="Hill J."/>
            <person name="Bera J."/>
            <person name="Fadrosh D."/>
            <person name="Jin S."/>
            <person name="Johri S."/>
            <person name="Kim M."/>
            <person name="Overton L."/>
            <person name="Reardon M."/>
            <person name="Tsitrin T."/>
            <person name="Vuong H."/>
            <person name="Weaver B."/>
            <person name="Ciecko A."/>
            <person name="Tallon L."/>
            <person name="Jackson J."/>
            <person name="Pai G."/>
            <person name="Aken S.V."/>
            <person name="Utterback T."/>
            <person name="Reidmuller S."/>
            <person name="Feldblyum T."/>
            <person name="Hsiao J."/>
            <person name="Zismann V."/>
            <person name="Iobst S."/>
            <person name="de Vazeille A.R."/>
            <person name="Buell C.R."/>
            <person name="Ying K."/>
            <person name="Li Y."/>
            <person name="Lu T."/>
            <person name="Huang Y."/>
            <person name="Zhao Q."/>
            <person name="Feng Q."/>
            <person name="Zhang L."/>
            <person name="Zhu J."/>
            <person name="Weng Q."/>
            <person name="Mu J."/>
            <person name="Lu Y."/>
            <person name="Fan D."/>
            <person name="Liu Y."/>
            <person name="Guan J."/>
            <person name="Zhang Y."/>
            <person name="Yu S."/>
            <person name="Liu X."/>
            <person name="Zhang Y."/>
            <person name="Hong G."/>
            <person name="Han B."/>
            <person name="Choisne N."/>
            <person name="Demange N."/>
            <person name="Orjeda G."/>
            <person name="Samain S."/>
            <person name="Cattolico L."/>
            <person name="Pelletier E."/>
            <person name="Couloux A."/>
            <person name="Segurens B."/>
            <person name="Wincker P."/>
            <person name="D'Hont A."/>
            <person name="Scarpelli C."/>
            <person name="Weissenbach J."/>
            <person name="Salanoubat M."/>
            <person name="Quetier F."/>
            <person name="Yu Y."/>
            <person name="Kim H.R."/>
            <person name="Rambo T."/>
            <person name="Currie J."/>
            <person name="Collura K."/>
            <person name="Luo M."/>
            <person name="Yang T."/>
            <person name="Ammiraju J.S.S."/>
            <person name="Engler F."/>
            <person name="Soderlund C."/>
            <person name="Wing R.A."/>
            <person name="Palmer L.E."/>
            <person name="de la Bastide M."/>
            <person name="Spiegel L."/>
            <person name="Nascimento L."/>
            <person name="Zutavern T."/>
            <person name="O'Shaughnessy A."/>
            <person name="Dike S."/>
            <person name="Dedhia N."/>
            <person name="Preston R."/>
            <person name="Balija V."/>
            <person name="McCombie W.R."/>
            <person name="Chow T."/>
            <person name="Chen H."/>
            <person name="Chung M."/>
            <person name="Chen C."/>
            <person name="Shaw J."/>
            <person name="Wu H."/>
            <person name="Hsiao K."/>
            <person name="Chao Y."/>
            <person name="Chu M."/>
            <person name="Cheng C."/>
            <person name="Hour A."/>
            <person name="Lee P."/>
            <person name="Lin S."/>
            <person name="Lin Y."/>
            <person name="Liou J."/>
            <person name="Liu S."/>
            <person name="Hsing Y."/>
            <person name="Raghuvanshi S."/>
            <person name="Mohanty A."/>
            <person name="Bharti A.K."/>
            <person name="Gaur A."/>
            <person name="Gupta V."/>
            <person name="Kumar D."/>
            <person name="Ravi V."/>
            <person name="Vij S."/>
            <person name="Kapur A."/>
            <person name="Khurana P."/>
            <person name="Khurana P."/>
            <person name="Khurana J.P."/>
            <person name="Tyagi A.K."/>
            <person name="Gaikwad K."/>
            <person name="Singh A."/>
            <person name="Dalal V."/>
            <person name="Srivastava S."/>
            <person name="Dixit A."/>
            <person name="Pal A.K."/>
            <person name="Ghazi I.A."/>
            <person name="Yadav M."/>
            <person name="Pandit A."/>
            <person name="Bhargava A."/>
            <person name="Sureshbabu K."/>
            <person name="Batra K."/>
            <person name="Sharma T.R."/>
            <person name="Mohapatra T."/>
            <person name="Singh N.K."/>
            <person name="Messing J."/>
            <person name="Nelson A.B."/>
            <person name="Fuks G."/>
            <person name="Kavchok S."/>
            <person name="Keizer G."/>
            <person name="Linton E."/>
            <person name="Llaca V."/>
            <person name="Song R."/>
            <person name="Tanyolac B."/>
            <person name="Young S."/>
            <person name="Ho-Il K."/>
            <person name="Hahn J.H."/>
            <person name="Sangsakoo G."/>
            <person name="Vanavichit A."/>
            <person name="de Mattos Luiz.A.T."/>
            <person name="Zimmer P.D."/>
            <person name="Malone G."/>
            <person name="Dellagostin O."/>
            <person name="de Oliveira A.C."/>
            <person name="Bevan M."/>
            <person name="Bancroft I."/>
            <person name="Minx P."/>
            <person name="Cordum H."/>
            <person name="Wilson R."/>
            <person name="Cheng Z."/>
            <person name="Jin W."/>
            <person name="Jiang J."/>
            <person name="Leong S.A."/>
            <person name="Iwama H."/>
            <person name="Gojobori T."/>
            <person name="Itoh T."/>
            <person name="Niimura Y."/>
            <person name="Fujii Y."/>
            <person name="Habara T."/>
            <person name="Sakai H."/>
            <person name="Sato Y."/>
            <person name="Wilson G."/>
            <person name="Kumar K."/>
            <person name="McCouch S."/>
            <person name="Juretic N."/>
            <person name="Hoen D."/>
            <person name="Wright S."/>
            <person name="Bruskiewich R."/>
            <person name="Bureau T."/>
            <person name="Miyao A."/>
            <person name="Hirochika H."/>
            <person name="Nishikawa T."/>
            <person name="Kadowaki K."/>
            <person name="Sugiura M."/>
            <person name="Burr B."/>
            <person name="Sasaki T."/>
        </authorList>
    </citation>
    <scope>NUCLEOTIDE SEQUENCE [LARGE SCALE GENOMIC DNA]</scope>
    <source>
        <strain evidence="4">cv. Nipponbare</strain>
    </source>
</reference>